<reference evidence="1 2" key="1">
    <citation type="journal article" date="2011" name="J. Bacteriol.">
        <title>Complete genome sequence of the type strain Cupriavidus necator N-1.</title>
        <authorList>
            <person name="Poehlein A."/>
            <person name="Kusian B."/>
            <person name="Friedrich B."/>
            <person name="Daniel R."/>
            <person name="Bowien B."/>
        </authorList>
    </citation>
    <scope>NUCLEOTIDE SEQUENCE [LARGE SCALE GENOMIC DNA]</scope>
    <source>
        <strain evidence="2">ATCC 43291 / DSM 13513 / CCUG 52238 / LMG 8453 / N-1</strain>
    </source>
</reference>
<proteinExistence type="predicted"/>
<protein>
    <submittedName>
        <fullName evidence="1">Uncharacterized protein</fullName>
    </submittedName>
</protein>
<evidence type="ECO:0000313" key="1">
    <source>
        <dbReference type="EMBL" id="AEI76712.1"/>
    </source>
</evidence>
<dbReference type="KEGG" id="cnc:CNE_1c13630"/>
<dbReference type="AlphaFoldDB" id="G0ES94"/>
<organism evidence="1 2">
    <name type="scientific">Cupriavidus necator (strain ATCC 43291 / DSM 13513 / CCUG 52238 / LMG 8453 / N-1)</name>
    <name type="common">Ralstonia eutropha</name>
    <dbReference type="NCBI Taxonomy" id="1042878"/>
    <lineage>
        <taxon>Bacteria</taxon>
        <taxon>Pseudomonadati</taxon>
        <taxon>Pseudomonadota</taxon>
        <taxon>Betaproteobacteria</taxon>
        <taxon>Burkholderiales</taxon>
        <taxon>Burkholderiaceae</taxon>
        <taxon>Cupriavidus</taxon>
    </lineage>
</organism>
<accession>G0ES94</accession>
<evidence type="ECO:0000313" key="2">
    <source>
        <dbReference type="Proteomes" id="UP000006798"/>
    </source>
</evidence>
<dbReference type="Proteomes" id="UP000006798">
    <property type="component" value="Chromosome 1"/>
</dbReference>
<sequence>MGALVRAYLGSAEQYHKARRDAVALDAAIEAREGCYAAER</sequence>
<dbReference type="EMBL" id="CP002877">
    <property type="protein sequence ID" value="AEI76712.1"/>
    <property type="molecule type" value="Genomic_DNA"/>
</dbReference>
<name>G0ES94_CUPNN</name>
<dbReference type="HOGENOM" id="CLU_3288275_0_0_4"/>
<gene>
    <name evidence="1" type="ordered locus">CNE_1c13630</name>
</gene>